<dbReference type="Proteomes" id="UP001501455">
    <property type="component" value="Unassembled WGS sequence"/>
</dbReference>
<dbReference type="EMBL" id="BAAAXF010000016">
    <property type="protein sequence ID" value="GAA3494491.1"/>
    <property type="molecule type" value="Genomic_DNA"/>
</dbReference>
<gene>
    <name evidence="1" type="ORF">GCM10019016_015910</name>
</gene>
<dbReference type="CDD" id="cd21631">
    <property type="entry name" value="RHH_CopG_NikR-like"/>
    <property type="match status" value="1"/>
</dbReference>
<evidence type="ECO:0008006" key="3">
    <source>
        <dbReference type="Google" id="ProtNLM"/>
    </source>
</evidence>
<keyword evidence="2" id="KW-1185">Reference proteome</keyword>
<protein>
    <recommendedName>
        <fullName evidence="3">Ribbon-helix-helix protein CopG domain-containing protein</fullName>
    </recommendedName>
</protein>
<organism evidence="1 2">
    <name type="scientific">Streptomyces prasinosporus</name>
    <dbReference type="NCBI Taxonomy" id="68256"/>
    <lineage>
        <taxon>Bacteria</taxon>
        <taxon>Bacillati</taxon>
        <taxon>Actinomycetota</taxon>
        <taxon>Actinomycetes</taxon>
        <taxon>Kitasatosporales</taxon>
        <taxon>Streptomycetaceae</taxon>
        <taxon>Streptomyces</taxon>
        <taxon>Streptomyces albogriseolus group</taxon>
    </lineage>
</organism>
<evidence type="ECO:0000313" key="2">
    <source>
        <dbReference type="Proteomes" id="UP001501455"/>
    </source>
</evidence>
<proteinExistence type="predicted"/>
<sequence length="102" mass="11401">MKAAMVQVLYHGGMALKRTNVYADDSDLLLIKEAAARLGVSEAEIIREGIHRIALAHRVWDEPFVSDEETFDLGGSVDKDEIRSAVTRGYEERERRNQGNAA</sequence>
<reference evidence="2" key="1">
    <citation type="journal article" date="2019" name="Int. J. Syst. Evol. Microbiol.">
        <title>The Global Catalogue of Microorganisms (GCM) 10K type strain sequencing project: providing services to taxonomists for standard genome sequencing and annotation.</title>
        <authorList>
            <consortium name="The Broad Institute Genomics Platform"/>
            <consortium name="The Broad Institute Genome Sequencing Center for Infectious Disease"/>
            <person name="Wu L."/>
            <person name="Ma J."/>
        </authorList>
    </citation>
    <scope>NUCLEOTIDE SEQUENCE [LARGE SCALE GENOMIC DNA]</scope>
    <source>
        <strain evidence="2">JCM 4816</strain>
    </source>
</reference>
<name>A0ABP6TJ21_9ACTN</name>
<comment type="caution">
    <text evidence="1">The sequence shown here is derived from an EMBL/GenBank/DDBJ whole genome shotgun (WGS) entry which is preliminary data.</text>
</comment>
<accession>A0ABP6TJ21</accession>
<evidence type="ECO:0000313" key="1">
    <source>
        <dbReference type="EMBL" id="GAA3494491.1"/>
    </source>
</evidence>